<dbReference type="EMBL" id="BMAW01014463">
    <property type="protein sequence ID" value="GFT39008.1"/>
    <property type="molecule type" value="Genomic_DNA"/>
</dbReference>
<comment type="caution">
    <text evidence="14">The sequence shown here is derived from an EMBL/GenBank/DDBJ whole genome shotgun (WGS) entry which is preliminary data.</text>
</comment>
<feature type="domain" description="Ionotropic glutamate receptor L-glutamate and glycine-binding" evidence="13">
    <location>
        <begin position="24"/>
        <end position="117"/>
    </location>
</feature>
<dbReference type="Proteomes" id="UP000887013">
    <property type="component" value="Unassembled WGS sequence"/>
</dbReference>
<evidence type="ECO:0000256" key="11">
    <source>
        <dbReference type="ARBA" id="ARBA00023303"/>
    </source>
</evidence>
<evidence type="ECO:0000313" key="14">
    <source>
        <dbReference type="EMBL" id="GFT39008.1"/>
    </source>
</evidence>
<evidence type="ECO:0000313" key="15">
    <source>
        <dbReference type="Proteomes" id="UP000887013"/>
    </source>
</evidence>
<reference evidence="14" key="1">
    <citation type="submission" date="2020-08" db="EMBL/GenBank/DDBJ databases">
        <title>Multicomponent nature underlies the extraordinary mechanical properties of spider dragline silk.</title>
        <authorList>
            <person name="Kono N."/>
            <person name="Nakamura H."/>
            <person name="Mori M."/>
            <person name="Yoshida Y."/>
            <person name="Ohtoshi R."/>
            <person name="Malay A.D."/>
            <person name="Moran D.A.P."/>
            <person name="Tomita M."/>
            <person name="Numata K."/>
            <person name="Arakawa K."/>
        </authorList>
    </citation>
    <scope>NUCLEOTIDE SEQUENCE</scope>
</reference>
<keyword evidence="11" id="KW-0407">Ion channel</keyword>
<keyword evidence="10" id="KW-1071">Ligand-gated ion channel</keyword>
<evidence type="ECO:0000256" key="9">
    <source>
        <dbReference type="ARBA" id="ARBA00023180"/>
    </source>
</evidence>
<keyword evidence="2" id="KW-0813">Transport</keyword>
<protein>
    <recommendedName>
        <fullName evidence="13">Ionotropic glutamate receptor L-glutamate and glycine-binding domain-containing protein</fullName>
    </recommendedName>
</protein>
<dbReference type="InterPro" id="IPR052192">
    <property type="entry name" value="Insect_Ionotropic_Sensory_Rcpt"/>
</dbReference>
<dbReference type="Gene3D" id="1.10.287.70">
    <property type="match status" value="1"/>
</dbReference>
<name>A0A8X6NX22_NEPPI</name>
<dbReference type="InterPro" id="IPR019594">
    <property type="entry name" value="Glu/Gly-bd"/>
</dbReference>
<keyword evidence="9" id="KW-0325">Glycoprotein</keyword>
<gene>
    <name evidence="14" type="primary">AVEN_140320_1</name>
    <name evidence="14" type="ORF">NPIL_268921</name>
</gene>
<dbReference type="SUPFAM" id="SSF53850">
    <property type="entry name" value="Periplasmic binding protein-like II"/>
    <property type="match status" value="1"/>
</dbReference>
<keyword evidence="8" id="KW-0675">Receptor</keyword>
<evidence type="ECO:0000256" key="7">
    <source>
        <dbReference type="ARBA" id="ARBA00023136"/>
    </source>
</evidence>
<keyword evidence="15" id="KW-1185">Reference proteome</keyword>
<evidence type="ECO:0000256" key="5">
    <source>
        <dbReference type="ARBA" id="ARBA00022989"/>
    </source>
</evidence>
<evidence type="ECO:0000256" key="3">
    <source>
        <dbReference type="ARBA" id="ARBA00022475"/>
    </source>
</evidence>
<keyword evidence="3" id="KW-1003">Cell membrane</keyword>
<dbReference type="AlphaFoldDB" id="A0A8X6NX22"/>
<dbReference type="OrthoDB" id="6117597at2759"/>
<feature type="transmembrane region" description="Helical" evidence="12">
    <location>
        <begin position="379"/>
        <end position="401"/>
    </location>
</feature>
<evidence type="ECO:0000256" key="6">
    <source>
        <dbReference type="ARBA" id="ARBA00023065"/>
    </source>
</evidence>
<keyword evidence="7 12" id="KW-0472">Membrane</keyword>
<dbReference type="GO" id="GO:0005886">
    <property type="term" value="C:plasma membrane"/>
    <property type="evidence" value="ECO:0007669"/>
    <property type="project" value="UniProtKB-SubCell"/>
</dbReference>
<dbReference type="Pfam" id="PF10613">
    <property type="entry name" value="Lig_chan-Glu_bd"/>
    <property type="match status" value="1"/>
</dbReference>
<evidence type="ECO:0000259" key="13">
    <source>
        <dbReference type="Pfam" id="PF10613"/>
    </source>
</evidence>
<evidence type="ECO:0000256" key="1">
    <source>
        <dbReference type="ARBA" id="ARBA00004651"/>
    </source>
</evidence>
<evidence type="ECO:0000256" key="8">
    <source>
        <dbReference type="ARBA" id="ARBA00023170"/>
    </source>
</evidence>
<evidence type="ECO:0000256" key="10">
    <source>
        <dbReference type="ARBA" id="ARBA00023286"/>
    </source>
</evidence>
<proteinExistence type="predicted"/>
<evidence type="ECO:0000256" key="4">
    <source>
        <dbReference type="ARBA" id="ARBA00022692"/>
    </source>
</evidence>
<keyword evidence="5 12" id="KW-1133">Transmembrane helix</keyword>
<dbReference type="PANTHER" id="PTHR42643:SF38">
    <property type="entry name" value="IONOTROPIC RECEPTOR 100A"/>
    <property type="match status" value="1"/>
</dbReference>
<keyword evidence="6" id="KW-0406">Ion transport</keyword>
<dbReference type="PANTHER" id="PTHR42643">
    <property type="entry name" value="IONOTROPIC RECEPTOR 20A-RELATED"/>
    <property type="match status" value="1"/>
</dbReference>
<accession>A0A8X6NX22</accession>
<keyword evidence="4 12" id="KW-0812">Transmembrane</keyword>
<dbReference type="Gene3D" id="3.40.190.10">
    <property type="entry name" value="Periplasmic binding protein-like II"/>
    <property type="match status" value="1"/>
</dbReference>
<dbReference type="GO" id="GO:0015276">
    <property type="term" value="F:ligand-gated monoatomic ion channel activity"/>
    <property type="evidence" value="ECO:0007669"/>
    <property type="project" value="InterPro"/>
</dbReference>
<evidence type="ECO:0000256" key="12">
    <source>
        <dbReference type="SAM" id="Phobius"/>
    </source>
</evidence>
<evidence type="ECO:0000256" key="2">
    <source>
        <dbReference type="ARBA" id="ARBA00022448"/>
    </source>
</evidence>
<feature type="transmembrane region" description="Helical" evidence="12">
    <location>
        <begin position="182"/>
        <end position="202"/>
    </location>
</feature>
<organism evidence="14 15">
    <name type="scientific">Nephila pilipes</name>
    <name type="common">Giant wood spider</name>
    <name type="synonym">Nephila maculata</name>
    <dbReference type="NCBI Taxonomy" id="299642"/>
    <lineage>
        <taxon>Eukaryota</taxon>
        <taxon>Metazoa</taxon>
        <taxon>Ecdysozoa</taxon>
        <taxon>Arthropoda</taxon>
        <taxon>Chelicerata</taxon>
        <taxon>Arachnida</taxon>
        <taxon>Araneae</taxon>
        <taxon>Araneomorphae</taxon>
        <taxon>Entelegynae</taxon>
        <taxon>Araneoidea</taxon>
        <taxon>Nephilidae</taxon>
        <taxon>Nephila</taxon>
    </lineage>
</organism>
<sequence>MKNLYFPSKVNVAAYEIESAFTVKKVNDQIVLDGVDGKLIQCLADKLNFEIEVLLPPDGQIVSSYGNGTFGGIVGMVQRGEADLGIIGLTISERTAGAVDFSIPFSALEYVFLTKEPKQMPKISAFTFPFTWNLWILYAFMVLAATILFQRIMFRKATLLGSFLSVLGSIASQAMGNVRETTWSRVLFGLWLTIAVVMAFFYKNSVVSFMTMPGKVPVPRTFVELSVAVLNGKYKCLTTKGVNDRDILLESVNEYMVKLGEIIEKNNWEYSYGEQFADLLDEPVAIIISKMGIKLFLGSPPYVSVKESDDYLGVWHVAINLRKGFCCRERLNDVLYGIASGGLYDKWINDFAFRDTLRKRLEVKHEDPESQLTLKDLKMAFFVLFVGHALALMAFLAELLIPKRFDIFYS</sequence>
<feature type="transmembrane region" description="Helical" evidence="12">
    <location>
        <begin position="130"/>
        <end position="150"/>
    </location>
</feature>
<comment type="subcellular location">
    <subcellularLocation>
        <location evidence="1">Cell membrane</location>
        <topology evidence="1">Multi-pass membrane protein</topology>
    </subcellularLocation>
</comment>